<keyword evidence="2" id="KW-1185">Reference proteome</keyword>
<dbReference type="AlphaFoldDB" id="A0A9N8DG68"/>
<sequence>MILRSMSTAKALAAQTMPLEDLLSSNAGHSIWEFCSFHDRQKLFCTSRTLRACKEKVVATTDWKALEELEFLRAIQAVDKNSPLIKEMEPFIRSGNYYLVRHTWNRIADAVYPSVKEAMADAVDFSLTFYMNESFEEGWEGLLINEQMENGMKFFHNADEEEEDNYKKRKKRKRKQHTCVNGQFCAAAQSGNAIEKYYRVNLNHQKKQSAFRTFCGKCIDQNLFLAVRFAAFHGMDFNVNWGLAQLVDGDNDPLDEEDEEYSPDDVGRVVEEPIGTKKKALEICLWEWNNQECDQRKVLWFVGTSEGTD</sequence>
<name>A0A9N8DG68_9STRA</name>
<evidence type="ECO:0000313" key="1">
    <source>
        <dbReference type="EMBL" id="CAB9502059.1"/>
    </source>
</evidence>
<accession>A0A9N8DG68</accession>
<protein>
    <submittedName>
        <fullName evidence="1">Uncharacterized protein</fullName>
    </submittedName>
</protein>
<comment type="caution">
    <text evidence="1">The sequence shown here is derived from an EMBL/GenBank/DDBJ whole genome shotgun (WGS) entry which is preliminary data.</text>
</comment>
<dbReference type="Proteomes" id="UP001153069">
    <property type="component" value="Unassembled WGS sequence"/>
</dbReference>
<organism evidence="1 2">
    <name type="scientific">Seminavis robusta</name>
    <dbReference type="NCBI Taxonomy" id="568900"/>
    <lineage>
        <taxon>Eukaryota</taxon>
        <taxon>Sar</taxon>
        <taxon>Stramenopiles</taxon>
        <taxon>Ochrophyta</taxon>
        <taxon>Bacillariophyta</taxon>
        <taxon>Bacillariophyceae</taxon>
        <taxon>Bacillariophycidae</taxon>
        <taxon>Naviculales</taxon>
        <taxon>Naviculaceae</taxon>
        <taxon>Seminavis</taxon>
    </lineage>
</organism>
<dbReference type="EMBL" id="CAICTM010000125">
    <property type="protein sequence ID" value="CAB9502059.1"/>
    <property type="molecule type" value="Genomic_DNA"/>
</dbReference>
<evidence type="ECO:0000313" key="2">
    <source>
        <dbReference type="Proteomes" id="UP001153069"/>
    </source>
</evidence>
<proteinExistence type="predicted"/>
<reference evidence="1" key="1">
    <citation type="submission" date="2020-06" db="EMBL/GenBank/DDBJ databases">
        <authorList>
            <consortium name="Plant Systems Biology data submission"/>
        </authorList>
    </citation>
    <scope>NUCLEOTIDE SEQUENCE</scope>
    <source>
        <strain evidence="1">D6</strain>
    </source>
</reference>
<gene>
    <name evidence="1" type="ORF">SEMRO_126_G060520.1</name>
</gene>